<gene>
    <name evidence="1" type="ORF">R69776_05180</name>
</gene>
<accession>A0ABM8SBT8</accession>
<keyword evidence="2" id="KW-1185">Reference proteome</keyword>
<reference evidence="1 2" key="1">
    <citation type="submission" date="2021-02" db="EMBL/GenBank/DDBJ databases">
        <authorList>
            <person name="Vanwijnsberghe S."/>
        </authorList>
    </citation>
    <scope>NUCLEOTIDE SEQUENCE [LARGE SCALE GENOMIC DNA]</scope>
    <source>
        <strain evidence="1 2">R-69776</strain>
    </source>
</reference>
<evidence type="ECO:0000313" key="1">
    <source>
        <dbReference type="EMBL" id="CAE6800181.1"/>
    </source>
</evidence>
<protein>
    <submittedName>
        <fullName evidence="1">Uncharacterized protein</fullName>
    </submittedName>
</protein>
<dbReference type="Proteomes" id="UP000673821">
    <property type="component" value="Unassembled WGS sequence"/>
</dbReference>
<comment type="caution">
    <text evidence="1">The sequence shown here is derived from an EMBL/GenBank/DDBJ whole genome shotgun (WGS) entry which is preliminary data.</text>
</comment>
<proteinExistence type="predicted"/>
<name>A0ABM8SBT8_9BURK</name>
<evidence type="ECO:0000313" key="2">
    <source>
        <dbReference type="Proteomes" id="UP000673821"/>
    </source>
</evidence>
<organism evidence="1 2">
    <name type="scientific">Paraburkholderia nemoris</name>
    <dbReference type="NCBI Taxonomy" id="2793076"/>
    <lineage>
        <taxon>Bacteria</taxon>
        <taxon>Pseudomonadati</taxon>
        <taxon>Pseudomonadota</taxon>
        <taxon>Betaproteobacteria</taxon>
        <taxon>Burkholderiales</taxon>
        <taxon>Burkholderiaceae</taxon>
        <taxon>Paraburkholderia</taxon>
    </lineage>
</organism>
<dbReference type="EMBL" id="CAJNBH010000016">
    <property type="protein sequence ID" value="CAE6800181.1"/>
    <property type="molecule type" value="Genomic_DNA"/>
</dbReference>
<sequence>MKWAHKSAFAISSELPKPRPGTVFLKKRGGDADALKENGSAGMTEIPLVRAYPRYTTPRS</sequence>